<accession>A0A915J460</accession>
<dbReference type="Proteomes" id="UP000887565">
    <property type="component" value="Unplaced"/>
</dbReference>
<reference evidence="2" key="1">
    <citation type="submission" date="2022-11" db="UniProtKB">
        <authorList>
            <consortium name="WormBaseParasite"/>
        </authorList>
    </citation>
    <scope>IDENTIFICATION</scope>
</reference>
<name>A0A915J460_ROMCU</name>
<keyword evidence="1" id="KW-1185">Reference proteome</keyword>
<dbReference type="WBParaSite" id="nRc.2.0.1.t21257-RA">
    <property type="protein sequence ID" value="nRc.2.0.1.t21257-RA"/>
    <property type="gene ID" value="nRc.2.0.1.g21257"/>
</dbReference>
<evidence type="ECO:0000313" key="2">
    <source>
        <dbReference type="WBParaSite" id="nRc.2.0.1.t21257-RA"/>
    </source>
</evidence>
<organism evidence="1 2">
    <name type="scientific">Romanomermis culicivorax</name>
    <name type="common">Nematode worm</name>
    <dbReference type="NCBI Taxonomy" id="13658"/>
    <lineage>
        <taxon>Eukaryota</taxon>
        <taxon>Metazoa</taxon>
        <taxon>Ecdysozoa</taxon>
        <taxon>Nematoda</taxon>
        <taxon>Enoplea</taxon>
        <taxon>Dorylaimia</taxon>
        <taxon>Mermithida</taxon>
        <taxon>Mermithoidea</taxon>
        <taxon>Mermithidae</taxon>
        <taxon>Romanomermis</taxon>
    </lineage>
</organism>
<evidence type="ECO:0000313" key="1">
    <source>
        <dbReference type="Proteomes" id="UP000887565"/>
    </source>
</evidence>
<dbReference type="AlphaFoldDB" id="A0A915J460"/>
<sequence length="73" mass="8204">MRDGRLLFSVRGAIVFGKILIQSERGVCCANMHGHGDANTKAAEKVDQNHFVQRMRPEKFNSRVDTGRVAGRY</sequence>
<protein>
    <submittedName>
        <fullName evidence="2">Uncharacterized protein</fullName>
    </submittedName>
</protein>
<proteinExistence type="predicted"/>